<evidence type="ECO:0000256" key="2">
    <source>
        <dbReference type="ARBA" id="ARBA00010333"/>
    </source>
</evidence>
<feature type="chain" id="PRO_5014930715" evidence="5">
    <location>
        <begin position="24"/>
        <end position="277"/>
    </location>
</feature>
<evidence type="ECO:0000256" key="4">
    <source>
        <dbReference type="RuleBase" id="RU003744"/>
    </source>
</evidence>
<evidence type="ECO:0000256" key="5">
    <source>
        <dbReference type="SAM" id="SignalP"/>
    </source>
</evidence>
<dbReference type="GO" id="GO:0016836">
    <property type="term" value="F:hydro-lyase activity"/>
    <property type="evidence" value="ECO:0007669"/>
    <property type="project" value="InterPro"/>
</dbReference>
<keyword evidence="3 5" id="KW-0732">Signal</keyword>
<feature type="signal peptide" evidence="5">
    <location>
        <begin position="1"/>
        <end position="23"/>
    </location>
</feature>
<dbReference type="InterPro" id="IPR037298">
    <property type="entry name" value="PheC_PBP2"/>
</dbReference>
<feature type="domain" description="Solute-binding protein family 3/N-terminal" evidence="6">
    <location>
        <begin position="47"/>
        <end position="271"/>
    </location>
</feature>
<dbReference type="InterPro" id="IPR001638">
    <property type="entry name" value="Solute-binding_3/MltF_N"/>
</dbReference>
<comment type="subcellular location">
    <subcellularLocation>
        <location evidence="1">Cell envelope</location>
    </subcellularLocation>
</comment>
<dbReference type="EMBL" id="PKQE01000004">
    <property type="protein sequence ID" value="PLC41436.1"/>
    <property type="molecule type" value="Genomic_DNA"/>
</dbReference>
<dbReference type="GO" id="GO:0030313">
    <property type="term" value="C:cell envelope"/>
    <property type="evidence" value="ECO:0007669"/>
    <property type="project" value="UniProtKB-SubCell"/>
</dbReference>
<comment type="caution">
    <text evidence="7">The sequence shown here is derived from an EMBL/GenBank/DDBJ whole genome shotgun (WGS) entry which is preliminary data.</text>
</comment>
<dbReference type="OrthoDB" id="7708309at2"/>
<dbReference type="AlphaFoldDB" id="A0A2N4TP16"/>
<evidence type="ECO:0000259" key="6">
    <source>
        <dbReference type="SMART" id="SM00062"/>
    </source>
</evidence>
<evidence type="ECO:0000256" key="3">
    <source>
        <dbReference type="ARBA" id="ARBA00022729"/>
    </source>
</evidence>
<sequence length="277" mass="31073">MFNRFIRASALLLCACTAAPALAQTTPASPATVQATNRLDEIIARGTLRVGTTGDYKPFTYKNPADGRFIGLDVEMGERLAKALGVKLEIVPTTWSTLMQDFAADRYDIAMSGVSVTLERQKKAFYSIPYQRDGKTPITRCENQSKYQTLAQIDQPNVRAVVNPGGTNEKFAREHLKQAQIRVYPDNVTIFNEIVAGRADLMMTDAVETKLQQKLHPELCAVHPEAPFDFSEKAYLLPRDVVFKNFVDQWLRQTAESGEFAKRFDAWLAYPWNAATK</sequence>
<proteinExistence type="inferred from homology"/>
<dbReference type="CDD" id="cd01069">
    <property type="entry name" value="PBP2_PheC"/>
    <property type="match status" value="1"/>
</dbReference>
<evidence type="ECO:0000256" key="1">
    <source>
        <dbReference type="ARBA" id="ARBA00004196"/>
    </source>
</evidence>
<dbReference type="PROSITE" id="PS01039">
    <property type="entry name" value="SBP_BACTERIAL_3"/>
    <property type="match status" value="1"/>
</dbReference>
<gene>
    <name evidence="7" type="ORF">C0Q88_17780</name>
</gene>
<comment type="similarity">
    <text evidence="2 4">Belongs to the bacterial solute-binding protein 3 family.</text>
</comment>
<name>A0A2N4TP16_RALPI</name>
<dbReference type="SMART" id="SM00062">
    <property type="entry name" value="PBPb"/>
    <property type="match status" value="1"/>
</dbReference>
<dbReference type="Pfam" id="PF00497">
    <property type="entry name" value="SBP_bac_3"/>
    <property type="match status" value="1"/>
</dbReference>
<accession>A0A2N4TP16</accession>
<dbReference type="Gene3D" id="3.40.190.10">
    <property type="entry name" value="Periplasmic binding protein-like II"/>
    <property type="match status" value="2"/>
</dbReference>
<protein>
    <submittedName>
        <fullName evidence="7">Arogenate dehydratase</fullName>
    </submittedName>
</protein>
<dbReference type="Proteomes" id="UP000234456">
    <property type="component" value="Unassembled WGS sequence"/>
</dbReference>
<reference evidence="7 8" key="1">
    <citation type="submission" date="2017-12" db="EMBL/GenBank/DDBJ databases">
        <title>Draft genome sequence of Ralstonia pickettii 52.</title>
        <authorList>
            <person name="Zheng B."/>
        </authorList>
    </citation>
    <scope>NUCLEOTIDE SEQUENCE [LARGE SCALE GENOMIC DNA]</scope>
    <source>
        <strain evidence="7 8">52</strain>
    </source>
</reference>
<dbReference type="RefSeq" id="WP_102066682.1">
    <property type="nucleotide sequence ID" value="NZ_PKQE01000004.1"/>
</dbReference>
<evidence type="ECO:0000313" key="7">
    <source>
        <dbReference type="EMBL" id="PLC41436.1"/>
    </source>
</evidence>
<dbReference type="InterPro" id="IPR018313">
    <property type="entry name" value="SBP_3_CS"/>
</dbReference>
<organism evidence="7 8">
    <name type="scientific">Ralstonia pickettii</name>
    <name type="common">Burkholderia pickettii</name>
    <dbReference type="NCBI Taxonomy" id="329"/>
    <lineage>
        <taxon>Bacteria</taxon>
        <taxon>Pseudomonadati</taxon>
        <taxon>Pseudomonadota</taxon>
        <taxon>Betaproteobacteria</taxon>
        <taxon>Burkholderiales</taxon>
        <taxon>Burkholderiaceae</taxon>
        <taxon>Ralstonia</taxon>
    </lineage>
</organism>
<dbReference type="SUPFAM" id="SSF53850">
    <property type="entry name" value="Periplasmic binding protein-like II"/>
    <property type="match status" value="1"/>
</dbReference>
<dbReference type="PANTHER" id="PTHR35936">
    <property type="entry name" value="MEMBRANE-BOUND LYTIC MUREIN TRANSGLYCOSYLASE F"/>
    <property type="match status" value="1"/>
</dbReference>
<evidence type="ECO:0000313" key="8">
    <source>
        <dbReference type="Proteomes" id="UP000234456"/>
    </source>
</evidence>
<dbReference type="PANTHER" id="PTHR35936:SF19">
    <property type="entry name" value="AMINO-ACID-BINDING PROTEIN YXEM-RELATED"/>
    <property type="match status" value="1"/>
</dbReference>